<sequence length="427" mass="46435">MLVNRNINNNHDHMIDNSPGGGVVVNGMKSASRLPLPSVKRQISASGVDSGPGHPQPAQKRLRTAEPPPATRKTQEAASVVTARPRPLVSSHRAAVRAGRPIAGAATVAVGPSKEETSGLRFETSAARRPAWDLKGKVSDMQTKVSQYQSRGNIRVFCRVRPLLAGDGSMEHIELPADDPKTVALAKTAESHTGRGADQLTRYKFSFDRVFGPAAAQQEVFEEISLLVQSALDGYNVCCFAYGQTGSGKTYTMEGGQEETSWGVIPRAVQQIFLTAEGLRDEGWEYKFVASFVEIYNETLRDLLYKGKSTKRPEYEIKKSSSTGEVTVTNLSYEPVSSEHEVLRLIGVASQNRSTARTNMNDVSSRSHSVFQLQIEGENAGRGIKCKLMFVNVSPELDSFGESLNSLRFASKVNDCVIGTASANKKI</sequence>
<dbReference type="InterPro" id="IPR027640">
    <property type="entry name" value="Kinesin-like_fam"/>
</dbReference>
<evidence type="ECO:0000256" key="2">
    <source>
        <dbReference type="ARBA" id="ARBA00022701"/>
    </source>
</evidence>
<proteinExistence type="inferred from homology"/>
<dbReference type="EMBL" id="JAAWVO010060574">
    <property type="protein sequence ID" value="MBN3322632.1"/>
    <property type="molecule type" value="Genomic_DNA"/>
</dbReference>
<feature type="non-terminal residue" evidence="10">
    <location>
        <position position="1"/>
    </location>
</feature>
<dbReference type="GO" id="GO:0005874">
    <property type="term" value="C:microtubule"/>
    <property type="evidence" value="ECO:0007669"/>
    <property type="project" value="UniProtKB-KW"/>
</dbReference>
<feature type="region of interest" description="Disordered" evidence="8">
    <location>
        <begin position="43"/>
        <end position="92"/>
    </location>
</feature>
<feature type="binding site" evidence="7">
    <location>
        <begin position="243"/>
        <end position="250"/>
    </location>
    <ligand>
        <name>ATP</name>
        <dbReference type="ChEBI" id="CHEBI:30616"/>
    </ligand>
</feature>
<keyword evidence="5 7" id="KW-0505">Motor protein</keyword>
<dbReference type="PANTHER" id="PTHR47972">
    <property type="entry name" value="KINESIN-LIKE PROTEIN KLP-3"/>
    <property type="match status" value="1"/>
</dbReference>
<dbReference type="PRINTS" id="PR00380">
    <property type="entry name" value="KINESINHEAVY"/>
</dbReference>
<dbReference type="GO" id="GO:0003777">
    <property type="term" value="F:microtubule motor activity"/>
    <property type="evidence" value="ECO:0007669"/>
    <property type="project" value="InterPro"/>
</dbReference>
<organism evidence="10 11">
    <name type="scientific">Atractosteus spatula</name>
    <name type="common">Alligator gar</name>
    <name type="synonym">Lepisosteus spatula</name>
    <dbReference type="NCBI Taxonomy" id="7917"/>
    <lineage>
        <taxon>Eukaryota</taxon>
        <taxon>Metazoa</taxon>
        <taxon>Chordata</taxon>
        <taxon>Craniata</taxon>
        <taxon>Vertebrata</taxon>
        <taxon>Euteleostomi</taxon>
        <taxon>Actinopterygii</taxon>
        <taxon>Neopterygii</taxon>
        <taxon>Holostei</taxon>
        <taxon>Semionotiformes</taxon>
        <taxon>Lepisosteidae</taxon>
        <taxon>Atractosteus</taxon>
    </lineage>
</organism>
<dbReference type="InterPro" id="IPR027417">
    <property type="entry name" value="P-loop_NTPase"/>
</dbReference>
<dbReference type="InterPro" id="IPR001752">
    <property type="entry name" value="Kinesin_motor_dom"/>
</dbReference>
<protein>
    <submittedName>
        <fullName evidence="10">CTK2 protein</fullName>
    </submittedName>
</protein>
<evidence type="ECO:0000256" key="7">
    <source>
        <dbReference type="PROSITE-ProRule" id="PRU00283"/>
    </source>
</evidence>
<keyword evidence="11" id="KW-1185">Reference proteome</keyword>
<gene>
    <name evidence="10" type="primary">Ctk2</name>
    <name evidence="10" type="ORF">GTO95_0001976</name>
</gene>
<evidence type="ECO:0000256" key="1">
    <source>
        <dbReference type="ARBA" id="ARBA00004245"/>
    </source>
</evidence>
<name>A0A8J7NZF9_ATRSP</name>
<evidence type="ECO:0000256" key="6">
    <source>
        <dbReference type="ARBA" id="ARBA00023212"/>
    </source>
</evidence>
<dbReference type="AlphaFoldDB" id="A0A8J7NZF9"/>
<evidence type="ECO:0000256" key="5">
    <source>
        <dbReference type="ARBA" id="ARBA00023175"/>
    </source>
</evidence>
<keyword evidence="6" id="KW-0963">Cytoplasm</keyword>
<dbReference type="SMART" id="SM00129">
    <property type="entry name" value="KISc"/>
    <property type="match status" value="1"/>
</dbReference>
<evidence type="ECO:0000313" key="10">
    <source>
        <dbReference type="EMBL" id="MBN3322632.1"/>
    </source>
</evidence>
<keyword evidence="4 7" id="KW-0067">ATP-binding</keyword>
<keyword evidence="3 7" id="KW-0547">Nucleotide-binding</keyword>
<dbReference type="GO" id="GO:0005524">
    <property type="term" value="F:ATP binding"/>
    <property type="evidence" value="ECO:0007669"/>
    <property type="project" value="UniProtKB-UniRule"/>
</dbReference>
<dbReference type="Proteomes" id="UP000736164">
    <property type="component" value="Unassembled WGS sequence"/>
</dbReference>
<comment type="caution">
    <text evidence="10">The sequence shown here is derived from an EMBL/GenBank/DDBJ whole genome shotgun (WGS) entry which is preliminary data.</text>
</comment>
<dbReference type="PROSITE" id="PS50067">
    <property type="entry name" value="KINESIN_MOTOR_2"/>
    <property type="match status" value="1"/>
</dbReference>
<evidence type="ECO:0000259" key="9">
    <source>
        <dbReference type="PROSITE" id="PS50067"/>
    </source>
</evidence>
<dbReference type="GO" id="GO:0007018">
    <property type="term" value="P:microtubule-based movement"/>
    <property type="evidence" value="ECO:0007669"/>
    <property type="project" value="InterPro"/>
</dbReference>
<dbReference type="SUPFAM" id="SSF52540">
    <property type="entry name" value="P-loop containing nucleoside triphosphate hydrolases"/>
    <property type="match status" value="1"/>
</dbReference>
<reference evidence="10" key="1">
    <citation type="journal article" date="2021" name="Cell">
        <title>Tracing the genetic footprints of vertebrate landing in non-teleost ray-finned fishes.</title>
        <authorList>
            <person name="Bi X."/>
            <person name="Wang K."/>
            <person name="Yang L."/>
            <person name="Pan H."/>
            <person name="Jiang H."/>
            <person name="Wei Q."/>
            <person name="Fang M."/>
            <person name="Yu H."/>
            <person name="Zhu C."/>
            <person name="Cai Y."/>
            <person name="He Y."/>
            <person name="Gan X."/>
            <person name="Zeng H."/>
            <person name="Yu D."/>
            <person name="Zhu Y."/>
            <person name="Jiang H."/>
            <person name="Qiu Q."/>
            <person name="Yang H."/>
            <person name="Zhang Y.E."/>
            <person name="Wang W."/>
            <person name="Zhu M."/>
            <person name="He S."/>
            <person name="Zhang G."/>
        </authorList>
    </citation>
    <scope>NUCLEOTIDE SEQUENCE</scope>
    <source>
        <strain evidence="10">Allg_001</strain>
    </source>
</reference>
<evidence type="ECO:0000313" key="11">
    <source>
        <dbReference type="Proteomes" id="UP000736164"/>
    </source>
</evidence>
<accession>A0A8J7NZF9</accession>
<evidence type="ECO:0000256" key="8">
    <source>
        <dbReference type="SAM" id="MobiDB-lite"/>
    </source>
</evidence>
<evidence type="ECO:0000256" key="3">
    <source>
        <dbReference type="ARBA" id="ARBA00022741"/>
    </source>
</evidence>
<dbReference type="PANTHER" id="PTHR47972:SF45">
    <property type="entry name" value="PROTEIN CLARET SEGREGATIONAL"/>
    <property type="match status" value="1"/>
</dbReference>
<comment type="similarity">
    <text evidence="7">Belongs to the TRAFAC class myosin-kinesin ATPase superfamily. Kinesin family.</text>
</comment>
<evidence type="ECO:0000256" key="4">
    <source>
        <dbReference type="ARBA" id="ARBA00022840"/>
    </source>
</evidence>
<dbReference type="InterPro" id="IPR036961">
    <property type="entry name" value="Kinesin_motor_dom_sf"/>
</dbReference>
<dbReference type="Pfam" id="PF00225">
    <property type="entry name" value="Kinesin"/>
    <property type="match status" value="1"/>
</dbReference>
<dbReference type="GO" id="GO:0008017">
    <property type="term" value="F:microtubule binding"/>
    <property type="evidence" value="ECO:0007669"/>
    <property type="project" value="InterPro"/>
</dbReference>
<dbReference type="Gene3D" id="3.40.850.10">
    <property type="entry name" value="Kinesin motor domain"/>
    <property type="match status" value="1"/>
</dbReference>
<keyword evidence="2" id="KW-0493">Microtubule</keyword>
<comment type="subcellular location">
    <subcellularLocation>
        <location evidence="1">Cytoplasm</location>
        <location evidence="1">Cytoskeleton</location>
    </subcellularLocation>
</comment>
<feature type="domain" description="Kinesin motor" evidence="9">
    <location>
        <begin position="153"/>
        <end position="427"/>
    </location>
</feature>
<keyword evidence="6" id="KW-0206">Cytoskeleton</keyword>
<feature type="non-terminal residue" evidence="10">
    <location>
        <position position="427"/>
    </location>
</feature>